<feature type="transmembrane region" description="Helical" evidence="6">
    <location>
        <begin position="141"/>
        <end position="163"/>
    </location>
</feature>
<reference evidence="8 9" key="1">
    <citation type="submission" date="2017-12" db="EMBL/GenBank/DDBJ databases">
        <title>Hemimetabolous genomes reveal molecular basis of termite eusociality.</title>
        <authorList>
            <person name="Harrison M.C."/>
            <person name="Jongepier E."/>
            <person name="Robertson H.M."/>
            <person name="Arning N."/>
            <person name="Bitard-Feildel T."/>
            <person name="Chao H."/>
            <person name="Childers C.P."/>
            <person name="Dinh H."/>
            <person name="Doddapaneni H."/>
            <person name="Dugan S."/>
            <person name="Gowin J."/>
            <person name="Greiner C."/>
            <person name="Han Y."/>
            <person name="Hu H."/>
            <person name="Hughes D.S.T."/>
            <person name="Huylmans A.-K."/>
            <person name="Kemena C."/>
            <person name="Kremer L.P.M."/>
            <person name="Lee S.L."/>
            <person name="Lopez-Ezquerra A."/>
            <person name="Mallet L."/>
            <person name="Monroy-Kuhn J.M."/>
            <person name="Moser A."/>
            <person name="Murali S.C."/>
            <person name="Muzny D.M."/>
            <person name="Otani S."/>
            <person name="Piulachs M.-D."/>
            <person name="Poelchau M."/>
            <person name="Qu J."/>
            <person name="Schaub F."/>
            <person name="Wada-Katsumata A."/>
            <person name="Worley K.C."/>
            <person name="Xie Q."/>
            <person name="Ylla G."/>
            <person name="Poulsen M."/>
            <person name="Gibbs R.A."/>
            <person name="Schal C."/>
            <person name="Richards S."/>
            <person name="Belles X."/>
            <person name="Korb J."/>
            <person name="Bornberg-Bauer E."/>
        </authorList>
    </citation>
    <scope>NUCLEOTIDE SEQUENCE [LARGE SCALE GENOMIC DNA]</scope>
    <source>
        <tissue evidence="8">Whole body</tissue>
    </source>
</reference>
<evidence type="ECO:0000256" key="1">
    <source>
        <dbReference type="ARBA" id="ARBA00004127"/>
    </source>
</evidence>
<dbReference type="FunCoup" id="A0A2J7RD78">
    <property type="interactions" value="274"/>
</dbReference>
<feature type="transmembrane region" description="Helical" evidence="6">
    <location>
        <begin position="57"/>
        <end position="77"/>
    </location>
</feature>
<keyword evidence="9" id="KW-1185">Reference proteome</keyword>
<dbReference type="AlphaFoldDB" id="A0A2J7RD78"/>
<evidence type="ECO:0000313" key="9">
    <source>
        <dbReference type="Proteomes" id="UP000235965"/>
    </source>
</evidence>
<proteinExistence type="inferred from homology"/>
<feature type="transmembrane region" description="Helical" evidence="6">
    <location>
        <begin position="33"/>
        <end position="51"/>
    </location>
</feature>
<keyword evidence="3 6" id="KW-0812">Transmembrane</keyword>
<evidence type="ECO:0000259" key="7">
    <source>
        <dbReference type="Pfam" id="PF10277"/>
    </source>
</evidence>
<dbReference type="InterPro" id="IPR019402">
    <property type="entry name" value="CWH43_N"/>
</dbReference>
<dbReference type="InterPro" id="IPR050911">
    <property type="entry name" value="DRAM/TMEM150_Autophagy_Mod"/>
</dbReference>
<name>A0A2J7RD78_9NEOP</name>
<comment type="subcellular location">
    <subcellularLocation>
        <location evidence="1">Endomembrane system</location>
        <topology evidence="1">Multi-pass membrane protein</topology>
    </subcellularLocation>
</comment>
<dbReference type="GO" id="GO:0012505">
    <property type="term" value="C:endomembrane system"/>
    <property type="evidence" value="ECO:0007669"/>
    <property type="project" value="UniProtKB-SubCell"/>
</dbReference>
<dbReference type="Proteomes" id="UP000235965">
    <property type="component" value="Unassembled WGS sequence"/>
</dbReference>
<sequence>MNVVMVIYIRYRQIDEYYRSYALTSAVIKHNKIALWTGFLSCFGLSLVANFQETNVIIVHLTGAFLCFGLGTVYIWLQAICSYYLHPLANGIIMAHMRVVLAMVCTIFFILLSITGVISHLEFHGKDPRKWYPEDGGWEMHVASTVSEWIVATSFCVFILSFVQEFRTINLEEPQIFLTLERNRTSSDNSEASPIIDQSSTADEVNVIVSQEDEMNRGSDQLPHSVVIIASTPSSPSNVRNDLHSITPSNASAGQQTSELVPSKLLSLSLSLLVAAFFQAIRCLTEFIEDMFRTLHCELDME</sequence>
<dbReference type="EMBL" id="NEVH01005293">
    <property type="protein sequence ID" value="PNF38791.1"/>
    <property type="molecule type" value="Genomic_DNA"/>
</dbReference>
<keyword evidence="5 6" id="KW-0472">Membrane</keyword>
<dbReference type="InParanoid" id="A0A2J7RD78"/>
<feature type="transmembrane region" description="Helical" evidence="6">
    <location>
        <begin position="98"/>
        <end position="121"/>
    </location>
</feature>
<evidence type="ECO:0000256" key="3">
    <source>
        <dbReference type="ARBA" id="ARBA00022692"/>
    </source>
</evidence>
<protein>
    <recommendedName>
        <fullName evidence="7">CWH43-like N-terminal domain-containing protein</fullName>
    </recommendedName>
</protein>
<comment type="similarity">
    <text evidence="2">Belongs to the DRAM/TMEM150 family.</text>
</comment>
<comment type="caution">
    <text evidence="8">The sequence shown here is derived from an EMBL/GenBank/DDBJ whole genome shotgun (WGS) entry which is preliminary data.</text>
</comment>
<feature type="domain" description="CWH43-like N-terminal" evidence="7">
    <location>
        <begin position="3"/>
        <end position="168"/>
    </location>
</feature>
<organism evidence="8 9">
    <name type="scientific">Cryptotermes secundus</name>
    <dbReference type="NCBI Taxonomy" id="105785"/>
    <lineage>
        <taxon>Eukaryota</taxon>
        <taxon>Metazoa</taxon>
        <taxon>Ecdysozoa</taxon>
        <taxon>Arthropoda</taxon>
        <taxon>Hexapoda</taxon>
        <taxon>Insecta</taxon>
        <taxon>Pterygota</taxon>
        <taxon>Neoptera</taxon>
        <taxon>Polyneoptera</taxon>
        <taxon>Dictyoptera</taxon>
        <taxon>Blattodea</taxon>
        <taxon>Blattoidea</taxon>
        <taxon>Termitoidae</taxon>
        <taxon>Kalotermitidae</taxon>
        <taxon>Cryptotermitinae</taxon>
        <taxon>Cryptotermes</taxon>
    </lineage>
</organism>
<dbReference type="Pfam" id="PF10277">
    <property type="entry name" value="Frag1"/>
    <property type="match status" value="1"/>
</dbReference>
<evidence type="ECO:0000256" key="4">
    <source>
        <dbReference type="ARBA" id="ARBA00022989"/>
    </source>
</evidence>
<accession>A0A2J7RD78</accession>
<evidence type="ECO:0000313" key="8">
    <source>
        <dbReference type="EMBL" id="PNF38791.1"/>
    </source>
</evidence>
<evidence type="ECO:0000256" key="6">
    <source>
        <dbReference type="SAM" id="Phobius"/>
    </source>
</evidence>
<dbReference type="PANTHER" id="PTHR21324">
    <property type="entry name" value="FASTING-INDUCIBLE INTEGRAL MEMBRANE PROTEIN TM6P1-RELATED"/>
    <property type="match status" value="1"/>
</dbReference>
<evidence type="ECO:0000256" key="5">
    <source>
        <dbReference type="ARBA" id="ARBA00023136"/>
    </source>
</evidence>
<gene>
    <name evidence="8" type="ORF">B7P43_G12031</name>
</gene>
<evidence type="ECO:0000256" key="2">
    <source>
        <dbReference type="ARBA" id="ARBA00006565"/>
    </source>
</evidence>
<dbReference type="PANTHER" id="PTHR21324:SF2">
    <property type="entry name" value="EG:22E5.9 PROTEIN"/>
    <property type="match status" value="1"/>
</dbReference>
<keyword evidence="4 6" id="KW-1133">Transmembrane helix</keyword>
<dbReference type="OrthoDB" id="191706at2759"/>